<sequence>MNVAINAGQPAPHQTQALSAFALDVWVEAQRGLQTHQFTVALSLRLPSTIGPQSLHEAAGRVMQGEPACTRVHGERQGIAQAVNAGAPSTVQSCTFVDEADAEAFFEQWAHKVWDLTGEPLLNVAVGQCASRTWLMIRAHHLVADSWALDVLARKILDAHDGGSARLRQASQSGRVLATALAPGDYAQAIDEVAERYGEAVPMLFGKSGVAACSSAPAYRRSFRLAADDVQQALEGGITPFMSVSAALAVLLSCQYGSERFFMGVPFLNRDADNLVEVGQRANTLPVAVSVNEQQTFREIATAIKQEVVFLKGRQSLPFGRLVSTLARAGHPRQLFDASISYLRYPAHHLDGLGVDDLRSVAHVHSQDAVAIHLHSYGDCAAVRGEVCLNSSAFANERCAAEFLDTFVQLVECFQDHLDQPVSAMNLLTAEQANTLEGFEDGPCVPYSEHETVMSLFEACAGRNPQQRAVLCDDGTELSYAQLDAWAAAVAVALEQGGVGRGDIVAVSLARSPRMLAAIFGVLKTGAAYLPIDSEYPQDRIQYMLEDSQAKRVISDLPQVIAQDDPRWFDIDAVASGRIAVGQGSSKARARDPAYVIYTSGSTGRPKGVVVEHHSVVNRLEWMQALHPLDATDVILQKTPVSFDVSVWELFWWSMTGASVALLAPGAQRDPRALIDAIRTQGVTVAHFVPSMLEPYVQALVDDHRLADSVASLRCLFTSGEALSPAVVNRYRQLFGEGRRAPRLVNLYGPTEATVDVTYYELALDGPADIDVVPIGFPIHNTSIRIVSQHGVRQPIGIPGELQIGGVQLARGYLNRAELTAERFITDTHDNRRWYRSGDLACWAEDGSILYLGRMDGQVKIRGNRIELGEIKSAMLAQAQVLNAEVLVEEDEVRGKHLVAVYVSREPLDERSLRRQLATRLPAFMVPARFVALAQMPLTPNGKFDRARALQAASGETVARLALPEGELQSLVAGIWCKVLGQQAIASDDDFYSLGGDSILMLKVRSELEHHGYEADLSALGEHTRLSALAHWLEEQGQGTAQAREALPPFALVSDVERKRLGETCVDAYPVSQLQLGLLFHSRETRQARAYKDVFRYTLDCDLDEPALRHTLAGVIERHPALRTRFNLNDYGRPLQLIGKYLAVDDVLAVANPEAGRRERDIERHMQAWARHDYRFAEGPLFNVTVFPGAADGGIDLILSFHHAILDGGSVANLMRELLLAYANGGQPDLQYSPQALPNPSLFIQDERAALAEQAHRSYWQAYLEGAANTLPAGLAGYLDAPTQGVFCYRFEIDRLLDAALGRAARAVHLPIKLYYQAAHCLAIGAMSGVREVTTGVVTHARPEIEHSEHILGLFLNTLPLRVELDGHWQGLVERLNRLDKHSHRHRRLPLSAIQESCPGLTLATAFNYIHFHVLEDVSTRAGIGIRAFEPLEETSFAILANVMRDVSGDGVSVRVDMDASRYAREQARVYASLFNQALAGMAHAPQAPVAIGRSIAEAGQWLLPGKDDGFVPLPRQIAEMARRRPQAAALVGAQGQWDYARLWREVSTLAARLADAGAAQGDVVGVALPRSFEQIATVVAIAALGAVCLPIDLAYPASRIELILGMATPKLVVTRAEVDGLPGQVPRLVLDAAAPSSLKGLAQVALIEADDPAYILFTSGSTGTPKGVTMPHRGLANLVAWQNRVGSGAVASTLQYAPLSFDVSFQEIFASLAAGSTLHVIGEAERRDPAALLRYLDEHAVQRVFLPYVALQQLAETAATLDLYPRSLRVVGSSGEQLRVTPEIRTLMQHLPASLLENQYGPTETHVVTSHTMSGDPRRFPALPPIGRPIDGVGVLILDEHGQLVPDGVPGELCIYGQALASGYYRAAELSAEKFVANPHVPGRVYYRTGDIGIRALQGEVISLGRNDSQVKVRGYRVEPSEIELKILSFFQALGEPVEVAVIARPRDQLDAYLVAYLVSAGGHDEQLDALRAALAEQLPAYMVPTHIVNIDRMPTTPSGKRDDAALRARELHLGARQGLREPRGEYETRLCQLAAELLKIPQLAPEQSIFDCGATSLTAMRLVVLVEKLYGINVPLSAFVSAPTMEKLAQLIERDGGQLKFDPLVPLRRTGQRTPLFLVHPMGGNILSYLRMLPHLPRDQPLYALQASGVDLGSQPIASVEAQAAFYIEALRKVQPHGPYLIGGWSYGGFVAFEIANQLIAAGERVDNVLVLDTMALSDQARGKASDDGLLSWFFWELLWTSRGSELPVQLVPAHIESLQARFDYITDHAIAIGAIPEGSTKAVMQRLFEVYRNNWDAATEYNYQAKRPPLDITLVRARQPLPRILREMHDTIRSEYNDPLNGWAAKTSGQVRLVEVEGDHLTIMEEPFVGPLVAAIMDEIQRGSAS</sequence>
<dbReference type="Pfam" id="PF13193">
    <property type="entry name" value="AMP-binding_C"/>
    <property type="match status" value="2"/>
</dbReference>
<dbReference type="Gene3D" id="3.40.50.980">
    <property type="match status" value="2"/>
</dbReference>
<dbReference type="GO" id="GO:0003824">
    <property type="term" value="F:catalytic activity"/>
    <property type="evidence" value="ECO:0007669"/>
    <property type="project" value="InterPro"/>
</dbReference>
<keyword evidence="3" id="KW-0597">Phosphoprotein</keyword>
<keyword evidence="2" id="KW-0596">Phosphopantetheine</keyword>
<evidence type="ECO:0000313" key="6">
    <source>
        <dbReference type="Proteomes" id="UP000556620"/>
    </source>
</evidence>
<organism evidence="5 6">
    <name type="scientific">Pseudomonas juntendi</name>
    <dbReference type="NCBI Taxonomy" id="2666183"/>
    <lineage>
        <taxon>Bacteria</taxon>
        <taxon>Pseudomonadati</taxon>
        <taxon>Pseudomonadota</taxon>
        <taxon>Gammaproteobacteria</taxon>
        <taxon>Pseudomonadales</taxon>
        <taxon>Pseudomonadaceae</taxon>
        <taxon>Pseudomonas</taxon>
    </lineage>
</organism>
<evidence type="ECO:0000256" key="2">
    <source>
        <dbReference type="ARBA" id="ARBA00022450"/>
    </source>
</evidence>
<accession>A0A7W2JHD6</accession>
<dbReference type="InterPro" id="IPR000873">
    <property type="entry name" value="AMP-dep_synth/lig_dom"/>
</dbReference>
<dbReference type="SMART" id="SM00823">
    <property type="entry name" value="PKS_PP"/>
    <property type="match status" value="2"/>
</dbReference>
<dbReference type="InterPro" id="IPR042099">
    <property type="entry name" value="ANL_N_sf"/>
</dbReference>
<dbReference type="RefSeq" id="WP_182365305.1">
    <property type="nucleotide sequence ID" value="NZ_JACGCU010000009.1"/>
</dbReference>
<dbReference type="FunFam" id="3.40.50.12780:FF:000012">
    <property type="entry name" value="Non-ribosomal peptide synthetase"/>
    <property type="match status" value="1"/>
</dbReference>
<dbReference type="InterPro" id="IPR010071">
    <property type="entry name" value="AA_adenyl_dom"/>
</dbReference>
<feature type="domain" description="Carrier" evidence="4">
    <location>
        <begin position="2023"/>
        <end position="2098"/>
    </location>
</feature>
<dbReference type="PROSITE" id="PS00455">
    <property type="entry name" value="AMP_BINDING"/>
    <property type="match status" value="2"/>
</dbReference>
<dbReference type="EMBL" id="JACGCU010000009">
    <property type="protein sequence ID" value="MBA6059034.1"/>
    <property type="molecule type" value="Genomic_DNA"/>
</dbReference>
<dbReference type="Gene3D" id="2.30.38.10">
    <property type="entry name" value="Luciferase, Domain 3"/>
    <property type="match status" value="1"/>
</dbReference>
<dbReference type="Pfam" id="PF00501">
    <property type="entry name" value="AMP-binding"/>
    <property type="match status" value="2"/>
</dbReference>
<evidence type="ECO:0000256" key="1">
    <source>
        <dbReference type="ARBA" id="ARBA00001957"/>
    </source>
</evidence>
<dbReference type="NCBIfam" id="TIGR01733">
    <property type="entry name" value="AA-adenyl-dom"/>
    <property type="match status" value="2"/>
</dbReference>
<feature type="domain" description="Carrier" evidence="4">
    <location>
        <begin position="963"/>
        <end position="1037"/>
    </location>
</feature>
<dbReference type="NCBIfam" id="NF003417">
    <property type="entry name" value="PRK04813.1"/>
    <property type="match status" value="2"/>
</dbReference>
<dbReference type="Gene3D" id="1.10.1200.10">
    <property type="entry name" value="ACP-like"/>
    <property type="match status" value="2"/>
</dbReference>
<dbReference type="GO" id="GO:0044550">
    <property type="term" value="P:secondary metabolite biosynthetic process"/>
    <property type="evidence" value="ECO:0007669"/>
    <property type="project" value="TreeGrafter"/>
</dbReference>
<dbReference type="InterPro" id="IPR006162">
    <property type="entry name" value="Ppantetheine_attach_site"/>
</dbReference>
<name>A0A7W2JHD6_9PSED</name>
<dbReference type="Gene3D" id="3.30.300.30">
    <property type="match status" value="2"/>
</dbReference>
<dbReference type="SUPFAM" id="SSF52777">
    <property type="entry name" value="CoA-dependent acyltransferases"/>
    <property type="match status" value="4"/>
</dbReference>
<dbReference type="InterPro" id="IPR025110">
    <property type="entry name" value="AMP-bd_C"/>
</dbReference>
<dbReference type="PANTHER" id="PTHR45527">
    <property type="entry name" value="NONRIBOSOMAL PEPTIDE SYNTHETASE"/>
    <property type="match status" value="1"/>
</dbReference>
<dbReference type="InterPro" id="IPR001242">
    <property type="entry name" value="Condensation_dom"/>
</dbReference>
<evidence type="ECO:0000313" key="5">
    <source>
        <dbReference type="EMBL" id="MBA6059034.1"/>
    </source>
</evidence>
<dbReference type="InterPro" id="IPR001031">
    <property type="entry name" value="Thioesterase"/>
</dbReference>
<dbReference type="Gene3D" id="3.30.559.10">
    <property type="entry name" value="Chloramphenicol acetyltransferase-like domain"/>
    <property type="match status" value="2"/>
</dbReference>
<dbReference type="FunFam" id="3.40.50.980:FF:000002">
    <property type="entry name" value="Enterobactin synthetase component F"/>
    <property type="match status" value="1"/>
</dbReference>
<dbReference type="CDD" id="cd05930">
    <property type="entry name" value="A_NRPS"/>
    <property type="match status" value="1"/>
</dbReference>
<dbReference type="Gene3D" id="3.30.559.30">
    <property type="entry name" value="Nonribosomal peptide synthetase, condensation domain"/>
    <property type="match status" value="2"/>
</dbReference>
<evidence type="ECO:0000259" key="4">
    <source>
        <dbReference type="PROSITE" id="PS50075"/>
    </source>
</evidence>
<dbReference type="PROSITE" id="PS00012">
    <property type="entry name" value="PHOSPHOPANTETHEINE"/>
    <property type="match status" value="1"/>
</dbReference>
<dbReference type="GO" id="GO:0005829">
    <property type="term" value="C:cytosol"/>
    <property type="evidence" value="ECO:0007669"/>
    <property type="project" value="TreeGrafter"/>
</dbReference>
<comment type="caution">
    <text evidence="5">The sequence shown here is derived from an EMBL/GenBank/DDBJ whole genome shotgun (WGS) entry which is preliminary data.</text>
</comment>
<dbReference type="InterPro" id="IPR020845">
    <property type="entry name" value="AMP-binding_CS"/>
</dbReference>
<gene>
    <name evidence="5" type="ORF">H4C44_07610</name>
</gene>
<dbReference type="Pfam" id="PF00975">
    <property type="entry name" value="Thioesterase"/>
    <property type="match status" value="1"/>
</dbReference>
<dbReference type="InterPro" id="IPR045851">
    <property type="entry name" value="AMP-bd_C_sf"/>
</dbReference>
<comment type="cofactor">
    <cofactor evidence="1">
        <name>pantetheine 4'-phosphate</name>
        <dbReference type="ChEBI" id="CHEBI:47942"/>
    </cofactor>
</comment>
<dbReference type="InterPro" id="IPR020806">
    <property type="entry name" value="PKS_PP-bd"/>
</dbReference>
<dbReference type="PROSITE" id="PS50075">
    <property type="entry name" value="CARRIER"/>
    <property type="match status" value="2"/>
</dbReference>
<dbReference type="Gene3D" id="3.40.50.1820">
    <property type="entry name" value="alpha/beta hydrolase"/>
    <property type="match status" value="1"/>
</dbReference>
<dbReference type="InterPro" id="IPR036736">
    <property type="entry name" value="ACP-like_sf"/>
</dbReference>
<reference evidence="5 6" key="1">
    <citation type="submission" date="2020-07" db="EMBL/GenBank/DDBJ databases">
        <title>Diversity of carbapenemase encoding genes among Pseudomonas putida group clinical isolates in a tertiary Brazilian hospital.</title>
        <authorList>
            <person name="Alberto-Lei F."/>
            <person name="Nodari C.S."/>
            <person name="Streling A.P."/>
            <person name="Paulino J.T."/>
            <person name="Bessa-Neto F.O."/>
            <person name="Cayo R."/>
            <person name="Gales A.C."/>
        </authorList>
    </citation>
    <scope>NUCLEOTIDE SEQUENCE [LARGE SCALE GENOMIC DNA]</scope>
    <source>
        <strain evidence="5 6">14535</strain>
    </source>
</reference>
<dbReference type="SUPFAM" id="SSF56801">
    <property type="entry name" value="Acetyl-CoA synthetase-like"/>
    <property type="match status" value="2"/>
</dbReference>
<dbReference type="GO" id="GO:0043041">
    <property type="term" value="P:amino acid activation for nonribosomal peptide biosynthetic process"/>
    <property type="evidence" value="ECO:0007669"/>
    <property type="project" value="TreeGrafter"/>
</dbReference>
<dbReference type="Pfam" id="PF00550">
    <property type="entry name" value="PP-binding"/>
    <property type="match status" value="2"/>
</dbReference>
<dbReference type="Gene3D" id="3.40.50.12780">
    <property type="entry name" value="N-terminal domain of ligase-like"/>
    <property type="match status" value="1"/>
</dbReference>
<dbReference type="InterPro" id="IPR029058">
    <property type="entry name" value="AB_hydrolase_fold"/>
</dbReference>
<dbReference type="GO" id="GO:0031177">
    <property type="term" value="F:phosphopantetheine binding"/>
    <property type="evidence" value="ECO:0007669"/>
    <property type="project" value="InterPro"/>
</dbReference>
<dbReference type="InterPro" id="IPR009081">
    <property type="entry name" value="PP-bd_ACP"/>
</dbReference>
<dbReference type="SUPFAM" id="SSF53474">
    <property type="entry name" value="alpha/beta-Hydrolases"/>
    <property type="match status" value="1"/>
</dbReference>
<evidence type="ECO:0000256" key="3">
    <source>
        <dbReference type="ARBA" id="ARBA00022553"/>
    </source>
</evidence>
<dbReference type="SUPFAM" id="SSF47336">
    <property type="entry name" value="ACP-like"/>
    <property type="match status" value="2"/>
</dbReference>
<dbReference type="Pfam" id="PF00668">
    <property type="entry name" value="Condensation"/>
    <property type="match status" value="3"/>
</dbReference>
<proteinExistence type="predicted"/>
<dbReference type="PANTHER" id="PTHR45527:SF14">
    <property type="entry name" value="PLIPASTATIN SYNTHASE SUBUNIT B"/>
    <property type="match status" value="1"/>
</dbReference>
<dbReference type="FunFam" id="3.40.50.980:FF:000001">
    <property type="entry name" value="Non-ribosomal peptide synthetase"/>
    <property type="match status" value="1"/>
</dbReference>
<protein>
    <submittedName>
        <fullName evidence="5">Amino acid adenylation domain-containing protein</fullName>
    </submittedName>
</protein>
<dbReference type="InterPro" id="IPR023213">
    <property type="entry name" value="CAT-like_dom_sf"/>
</dbReference>
<dbReference type="Proteomes" id="UP000556620">
    <property type="component" value="Unassembled WGS sequence"/>
</dbReference>